<reference evidence="1 2" key="1">
    <citation type="submission" date="2018-10" db="EMBL/GenBank/DDBJ databases">
        <title>An updated phylogeny of the Alphaproteobacteria reveals that the parasitic Rickettsiales and Holosporales have independent origins.</title>
        <authorList>
            <person name="Munoz-Gomez S.A."/>
            <person name="Hess S."/>
            <person name="Burger G."/>
            <person name="Lang B.F."/>
            <person name="Susko E."/>
            <person name="Slamovits C.H."/>
            <person name="Roger A.J."/>
        </authorList>
    </citation>
    <scope>NUCLEOTIDE SEQUENCE [LARGE SCALE GENOMIC DNA]</scope>
    <source>
        <strain evidence="1">HOLO01</strain>
    </source>
</reference>
<dbReference type="Proteomes" id="UP000293550">
    <property type="component" value="Unassembled WGS sequence"/>
</dbReference>
<organism evidence="1 2">
    <name type="scientific">Candidatus Finniella inopinata</name>
    <dbReference type="NCBI Taxonomy" id="1696036"/>
    <lineage>
        <taxon>Bacteria</taxon>
        <taxon>Pseudomonadati</taxon>
        <taxon>Pseudomonadota</taxon>
        <taxon>Alphaproteobacteria</taxon>
        <taxon>Holosporales</taxon>
        <taxon>Candidatus Paracaedibacteraceae</taxon>
        <taxon>Candidatus Finniella</taxon>
    </lineage>
</organism>
<accession>A0A4Q7DKQ9</accession>
<comment type="caution">
    <text evidence="1">The sequence shown here is derived from an EMBL/GenBank/DDBJ whole genome shotgun (WGS) entry which is preliminary data.</text>
</comment>
<dbReference type="AlphaFoldDB" id="A0A4Q7DKQ9"/>
<proteinExistence type="predicted"/>
<evidence type="ECO:0000313" key="2">
    <source>
        <dbReference type="Proteomes" id="UP000293550"/>
    </source>
</evidence>
<protein>
    <submittedName>
        <fullName evidence="1">Transposase</fullName>
    </submittedName>
</protein>
<keyword evidence="2" id="KW-1185">Reference proteome</keyword>
<sequence length="59" mass="6931">MILLRTAVIGCKRDSNLARPIKHTKRELLNAVFMLRTGCPWCHLPYLSKLESVYNQFRK</sequence>
<evidence type="ECO:0000313" key="1">
    <source>
        <dbReference type="EMBL" id="RZI46694.1"/>
    </source>
</evidence>
<name>A0A4Q7DKQ9_9PROT</name>
<dbReference type="OrthoDB" id="9798237at2"/>
<dbReference type="EMBL" id="SCFB01000004">
    <property type="protein sequence ID" value="RZI46694.1"/>
    <property type="molecule type" value="Genomic_DNA"/>
</dbReference>
<gene>
    <name evidence="1" type="ORF">EQU50_03335</name>
</gene>